<protein>
    <submittedName>
        <fullName evidence="1">Uncharacterized protein</fullName>
    </submittedName>
</protein>
<organism evidence="1 2">
    <name type="scientific">Brassica carinata</name>
    <name type="common">Ethiopian mustard</name>
    <name type="synonym">Abyssinian cabbage</name>
    <dbReference type="NCBI Taxonomy" id="52824"/>
    <lineage>
        <taxon>Eukaryota</taxon>
        <taxon>Viridiplantae</taxon>
        <taxon>Streptophyta</taxon>
        <taxon>Embryophyta</taxon>
        <taxon>Tracheophyta</taxon>
        <taxon>Spermatophyta</taxon>
        <taxon>Magnoliopsida</taxon>
        <taxon>eudicotyledons</taxon>
        <taxon>Gunneridae</taxon>
        <taxon>Pentapetalae</taxon>
        <taxon>rosids</taxon>
        <taxon>malvids</taxon>
        <taxon>Brassicales</taxon>
        <taxon>Brassicaceae</taxon>
        <taxon>Brassiceae</taxon>
        <taxon>Brassica</taxon>
    </lineage>
</organism>
<reference evidence="1 2" key="1">
    <citation type="submission" date="2020-02" db="EMBL/GenBank/DDBJ databases">
        <authorList>
            <person name="Ma Q."/>
            <person name="Huang Y."/>
            <person name="Song X."/>
            <person name="Pei D."/>
        </authorList>
    </citation>
    <scope>NUCLEOTIDE SEQUENCE [LARGE SCALE GENOMIC DNA]</scope>
    <source>
        <strain evidence="1">Sxm20200214</strain>
        <tissue evidence="1">Leaf</tissue>
    </source>
</reference>
<dbReference type="Proteomes" id="UP000886595">
    <property type="component" value="Unassembled WGS sequence"/>
</dbReference>
<evidence type="ECO:0000313" key="1">
    <source>
        <dbReference type="EMBL" id="KAG2275061.1"/>
    </source>
</evidence>
<accession>A0A8X7UGD3</accession>
<proteinExistence type="predicted"/>
<name>A0A8X7UGD3_BRACI</name>
<keyword evidence="2" id="KW-1185">Reference proteome</keyword>
<comment type="caution">
    <text evidence="1">The sequence shown here is derived from an EMBL/GenBank/DDBJ whole genome shotgun (WGS) entry which is preliminary data.</text>
</comment>
<evidence type="ECO:0000313" key="2">
    <source>
        <dbReference type="Proteomes" id="UP000886595"/>
    </source>
</evidence>
<gene>
    <name evidence="1" type="ORF">Bca52824_057616</name>
</gene>
<dbReference type="AlphaFoldDB" id="A0A8X7UGD3"/>
<dbReference type="EMBL" id="JAAMPC010000012">
    <property type="protein sequence ID" value="KAG2275061.1"/>
    <property type="molecule type" value="Genomic_DNA"/>
</dbReference>
<sequence length="84" mass="8882">MELGVDENLISSLLLPGSNHGRRHLSSSGSEPSILVRTSQPLTCPLAEKATIAPATCAEDGDEDNTLKGESFVDLLRNMNSTAT</sequence>